<gene>
    <name evidence="1" type="ORF">PsorP6_018195</name>
</gene>
<sequence>MAAADRLTNFDDGDEDEVHDNQDVGENRQNMRDQVDDGHGEGESVSANFGSEVDPTDEGSVADATEVGEDVQMLCQLGSSSRRASALLSWIRQSVRPFYGSHILIHRSVRQLSSFPSLSDQNVALDDAASVAKIRNIGILAHIDAGKTTTTERMLYYAGEIRQMGEVHDGDTTMDFLPQERERGITIGAAAISFPWREHDINLIDTPGHVDFTIEVERAVRVLDGAVAVLDGVAGVEAQTETVWEQADRYKVPRIAFVNKLDREGASFARSCESIEARFGVQTLCVQLPVGEEDGFEGLLDLVEMQLVKWMDKEGNEILRLPLLPSSGGTMAELYAKALKGRELLIERASNFDDELGELFLMEEEIDNETLKAALRRITVQRRMASQVVVTLCGSALKNKGVQPLLDAVVDYLPSPLDLSPFEAHTVGGGKKSRGPRNETANKVVKLKASSNEPLCALVFKVQHDRQRGLVVFFRVYSGVLHAKSQLLNASRGGVKERLTRLMHVAADDQEAVESITAGHIGAAVGLKHTFTGDTLVSAKHAGHQIVLPGLQIPNPVFTCSIEAESSAKQKDLDTALEHLQREDPSFVVTVDEETEQTLMSGMGELHLDIIKERLRSEYKLEPSIGAMRVAYLESITNSVELSYTHDVMLGTDRHHAKLTVRVDPLLTQDEASRDDEDERTSNLVQWRNLGAKNMPPPFALAMEEGVRAGLSRGVLTSHRIAYVKVTLDEAQCEWDANSSAAAFRTAAALSLKQALKAGDPVLLEPLMKLEVRSPDRCVGDVLADLSSHRRAHIQEVGAASSGEHGHSVSSPGRSIVHAHVPLATMIGYATSLRSKTQGEATFAIQFLRYVDVEPATRDRLIGSI</sequence>
<reference evidence="1 2" key="1">
    <citation type="journal article" date="2022" name="bioRxiv">
        <title>The genome of the oomycete Peronosclerospora sorghi, a cosmopolitan pathogen of maize and sorghum, is inflated with dispersed pseudogenes.</title>
        <authorList>
            <person name="Fletcher K."/>
            <person name="Martin F."/>
            <person name="Isakeit T."/>
            <person name="Cavanaugh K."/>
            <person name="Magill C."/>
            <person name="Michelmore R."/>
        </authorList>
    </citation>
    <scope>NUCLEOTIDE SEQUENCE [LARGE SCALE GENOMIC DNA]</scope>
    <source>
        <strain evidence="1">P6</strain>
    </source>
</reference>
<keyword evidence="2" id="KW-1185">Reference proteome</keyword>
<proteinExistence type="predicted"/>
<evidence type="ECO:0000313" key="1">
    <source>
        <dbReference type="EMBL" id="KAI9916959.1"/>
    </source>
</evidence>
<comment type="caution">
    <text evidence="1">The sequence shown here is derived from an EMBL/GenBank/DDBJ whole genome shotgun (WGS) entry which is preliminary data.</text>
</comment>
<organism evidence="1 2">
    <name type="scientific">Peronosclerospora sorghi</name>
    <dbReference type="NCBI Taxonomy" id="230839"/>
    <lineage>
        <taxon>Eukaryota</taxon>
        <taxon>Sar</taxon>
        <taxon>Stramenopiles</taxon>
        <taxon>Oomycota</taxon>
        <taxon>Peronosporomycetes</taxon>
        <taxon>Peronosporales</taxon>
        <taxon>Peronosporaceae</taxon>
        <taxon>Peronosclerospora</taxon>
    </lineage>
</organism>
<dbReference type="EMBL" id="CM047581">
    <property type="protein sequence ID" value="KAI9916959.1"/>
    <property type="molecule type" value="Genomic_DNA"/>
</dbReference>
<name>A0ACC0WDT1_9STRA</name>
<evidence type="ECO:0000313" key="2">
    <source>
        <dbReference type="Proteomes" id="UP001163321"/>
    </source>
</evidence>
<protein>
    <submittedName>
        <fullName evidence="1">Uncharacterized protein</fullName>
    </submittedName>
</protein>
<dbReference type="Proteomes" id="UP001163321">
    <property type="component" value="Chromosome 2"/>
</dbReference>
<accession>A0ACC0WDT1</accession>